<dbReference type="Proteomes" id="UP000217790">
    <property type="component" value="Unassembled WGS sequence"/>
</dbReference>
<organism evidence="1 2">
    <name type="scientific">Armillaria gallica</name>
    <name type="common">Bulbous honey fungus</name>
    <name type="synonym">Armillaria bulbosa</name>
    <dbReference type="NCBI Taxonomy" id="47427"/>
    <lineage>
        <taxon>Eukaryota</taxon>
        <taxon>Fungi</taxon>
        <taxon>Dikarya</taxon>
        <taxon>Basidiomycota</taxon>
        <taxon>Agaricomycotina</taxon>
        <taxon>Agaricomycetes</taxon>
        <taxon>Agaricomycetidae</taxon>
        <taxon>Agaricales</taxon>
        <taxon>Marasmiineae</taxon>
        <taxon>Physalacriaceae</taxon>
        <taxon>Armillaria</taxon>
    </lineage>
</organism>
<keyword evidence="2" id="KW-1185">Reference proteome</keyword>
<accession>A0A2H3DSB4</accession>
<dbReference type="AlphaFoldDB" id="A0A2H3DSB4"/>
<gene>
    <name evidence="1" type="ORF">ARMGADRAFT_1105611</name>
</gene>
<proteinExistence type="predicted"/>
<dbReference type="InParanoid" id="A0A2H3DSB4"/>
<dbReference type="Pfam" id="PF14223">
    <property type="entry name" value="Retrotran_gag_2"/>
    <property type="match status" value="1"/>
</dbReference>
<dbReference type="OrthoDB" id="3265539at2759"/>
<dbReference type="STRING" id="47427.A0A2H3DSB4"/>
<dbReference type="EMBL" id="KZ293660">
    <property type="protein sequence ID" value="PBK91997.1"/>
    <property type="molecule type" value="Genomic_DNA"/>
</dbReference>
<evidence type="ECO:0000313" key="2">
    <source>
        <dbReference type="Proteomes" id="UP000217790"/>
    </source>
</evidence>
<reference evidence="2" key="1">
    <citation type="journal article" date="2017" name="Nat. Ecol. Evol.">
        <title>Genome expansion and lineage-specific genetic innovations in the forest pathogenic fungi Armillaria.</title>
        <authorList>
            <person name="Sipos G."/>
            <person name="Prasanna A.N."/>
            <person name="Walter M.C."/>
            <person name="O'Connor E."/>
            <person name="Balint B."/>
            <person name="Krizsan K."/>
            <person name="Kiss B."/>
            <person name="Hess J."/>
            <person name="Varga T."/>
            <person name="Slot J."/>
            <person name="Riley R."/>
            <person name="Boka B."/>
            <person name="Rigling D."/>
            <person name="Barry K."/>
            <person name="Lee J."/>
            <person name="Mihaltcheva S."/>
            <person name="LaButti K."/>
            <person name="Lipzen A."/>
            <person name="Waldron R."/>
            <person name="Moloney N.M."/>
            <person name="Sperisen C."/>
            <person name="Kredics L."/>
            <person name="Vagvoelgyi C."/>
            <person name="Patrignani A."/>
            <person name="Fitzpatrick D."/>
            <person name="Nagy I."/>
            <person name="Doyle S."/>
            <person name="Anderson J.B."/>
            <person name="Grigoriev I.V."/>
            <person name="Gueldener U."/>
            <person name="Muensterkoetter M."/>
            <person name="Nagy L.G."/>
        </authorList>
    </citation>
    <scope>NUCLEOTIDE SEQUENCE [LARGE SCALE GENOMIC DNA]</scope>
    <source>
        <strain evidence="2">Ar21-2</strain>
    </source>
</reference>
<protein>
    <recommendedName>
        <fullName evidence="3">CCHC-type domain-containing protein</fullName>
    </recommendedName>
</protein>
<evidence type="ECO:0008006" key="3">
    <source>
        <dbReference type="Google" id="ProtNLM"/>
    </source>
</evidence>
<sequence length="184" mass="20112">MIVKNLDDSQLAHVRGYEQDPAGMWTRLAAVHVSRGFGGIIGEWKLFYKLEYDGSTSIRAHLGAIRAVAEHLGRVYNDSPSDHQIMARMLSSIPTSYNNVISILDATDSSNLTIELVEQKILNEETNLAKEQVNMHNSLTLRAQTVRAGGGSGVVDVCENCGGEGHSKARCWHKGGDVEGQHPD</sequence>
<name>A0A2H3DSB4_ARMGA</name>
<evidence type="ECO:0000313" key="1">
    <source>
        <dbReference type="EMBL" id="PBK91997.1"/>
    </source>
</evidence>